<sequence length="411" mass="45026">MASEALINTYLSLSLLCGLLNIPPTILHLSQGHSGPASFGVWAIVLNILAFINGIIWRHDALDRAPVLCDISSKISEVGPLGLLIANCCIIRYLAMILTPDRCVEEPQQKRHRIMVDYTLSLGFPGLVAAASVVYQVGRYQINNLAGCSSASALVWPTFILSIVWPLVFCGISCCYSCACVYVLYCLVQRHRDIKKLVNCAGTPLNVSRFARMGALSVTYFCVATPCAVYGTLETIAATGPYVPWVSWSTVHNEDNKVIIPNFLEFLLLVRIVPLTKFSRSIVDAIAYLIALDGSPIPIVSIPITRLVTYRCGLDESVSMYSKVGLACLAPLVVARDKFARWINLSPRPLNREHDLRGVLPHSATSSSAEKLPTRKFKNTGLLPGIASEKTGLQSFRIHVAVVEDTMQAEY</sequence>
<proteinExistence type="predicted"/>
<gene>
    <name evidence="1" type="ORF">PSHT_15938</name>
</gene>
<evidence type="ECO:0000313" key="2">
    <source>
        <dbReference type="Proteomes" id="UP000238274"/>
    </source>
</evidence>
<dbReference type="OrthoDB" id="2874149at2759"/>
<dbReference type="VEuPathDB" id="FungiDB:PSTT_13439"/>
<dbReference type="PRINTS" id="PR00899">
    <property type="entry name" value="GPCRSTE3"/>
</dbReference>
<reference evidence="2" key="2">
    <citation type="journal article" date="2018" name="BMC Genomics">
        <title>Genomic insights into host adaptation between the wheat stripe rust pathogen (Puccinia striiformis f. sp. tritici) and the barley stripe rust pathogen (Puccinia striiformis f. sp. hordei).</title>
        <authorList>
            <person name="Xia C."/>
            <person name="Wang M."/>
            <person name="Yin C."/>
            <person name="Cornejo O.E."/>
            <person name="Hulbert S.H."/>
            <person name="Chen X."/>
        </authorList>
    </citation>
    <scope>NUCLEOTIDE SEQUENCE [LARGE SCALE GENOMIC DNA]</scope>
    <source>
        <strain evidence="2">93TX-2</strain>
    </source>
</reference>
<reference evidence="1 2" key="1">
    <citation type="submission" date="2017-12" db="EMBL/GenBank/DDBJ databases">
        <title>Gene loss provides genomic basis for host adaptation in cereal stripe rust fungi.</title>
        <authorList>
            <person name="Xia C."/>
        </authorList>
    </citation>
    <scope>NUCLEOTIDE SEQUENCE [LARGE SCALE GENOMIC DNA]</scope>
    <source>
        <strain evidence="1 2">93TX-2</strain>
    </source>
</reference>
<name>A0A2S4UCC0_9BASI</name>
<evidence type="ECO:0000313" key="1">
    <source>
        <dbReference type="EMBL" id="POV94919.1"/>
    </source>
</evidence>
<dbReference type="GO" id="GO:0000750">
    <property type="term" value="P:pheromone-dependent signal transduction involved in conjugation with cellular fusion"/>
    <property type="evidence" value="ECO:0007669"/>
    <property type="project" value="TreeGrafter"/>
</dbReference>
<dbReference type="Proteomes" id="UP000238274">
    <property type="component" value="Unassembled WGS sequence"/>
</dbReference>
<dbReference type="InterPro" id="IPR001499">
    <property type="entry name" value="GPCR_STE3"/>
</dbReference>
<dbReference type="GO" id="GO:0004932">
    <property type="term" value="F:mating-type factor pheromone receptor activity"/>
    <property type="evidence" value="ECO:0007669"/>
    <property type="project" value="InterPro"/>
</dbReference>
<dbReference type="VEuPathDB" id="FungiDB:PSHT_15938"/>
<comment type="caution">
    <text evidence="1">The sequence shown here is derived from an EMBL/GenBank/DDBJ whole genome shotgun (WGS) entry which is preliminary data.</text>
</comment>
<dbReference type="PANTHER" id="PTHR28097">
    <property type="entry name" value="PHEROMONE A FACTOR RECEPTOR"/>
    <property type="match status" value="1"/>
</dbReference>
<reference evidence="2" key="3">
    <citation type="journal article" date="2018" name="Mol. Plant Microbe Interact.">
        <title>Genome sequence resources for the wheat stripe rust pathogen (Puccinia striiformis f. sp. tritici) and the barley stripe rust pathogen (Puccinia striiformis f. sp. hordei).</title>
        <authorList>
            <person name="Xia C."/>
            <person name="Wang M."/>
            <person name="Yin C."/>
            <person name="Cornejo O.E."/>
            <person name="Hulbert S.H."/>
            <person name="Chen X."/>
        </authorList>
    </citation>
    <scope>NUCLEOTIDE SEQUENCE [LARGE SCALE GENOMIC DNA]</scope>
    <source>
        <strain evidence="2">93TX-2</strain>
    </source>
</reference>
<feature type="non-terminal residue" evidence="1">
    <location>
        <position position="411"/>
    </location>
</feature>
<dbReference type="Pfam" id="PF02076">
    <property type="entry name" value="STE3"/>
    <property type="match status" value="1"/>
</dbReference>
<dbReference type="PANTHER" id="PTHR28097:SF1">
    <property type="entry name" value="PHEROMONE A FACTOR RECEPTOR"/>
    <property type="match status" value="1"/>
</dbReference>
<accession>A0A2S4UCC0</accession>
<organism evidence="1 2">
    <name type="scientific">Puccinia striiformis</name>
    <dbReference type="NCBI Taxonomy" id="27350"/>
    <lineage>
        <taxon>Eukaryota</taxon>
        <taxon>Fungi</taxon>
        <taxon>Dikarya</taxon>
        <taxon>Basidiomycota</taxon>
        <taxon>Pucciniomycotina</taxon>
        <taxon>Pucciniomycetes</taxon>
        <taxon>Pucciniales</taxon>
        <taxon>Pucciniaceae</taxon>
        <taxon>Puccinia</taxon>
    </lineage>
</organism>
<keyword evidence="2" id="KW-1185">Reference proteome</keyword>
<protein>
    <submittedName>
        <fullName evidence="1">Uncharacterized protein</fullName>
    </submittedName>
</protein>
<dbReference type="CDD" id="cd14966">
    <property type="entry name" value="7tmD_STE3"/>
    <property type="match status" value="1"/>
</dbReference>
<dbReference type="EMBL" id="PKSM01000451">
    <property type="protein sequence ID" value="POV94919.1"/>
    <property type="molecule type" value="Genomic_DNA"/>
</dbReference>
<dbReference type="GO" id="GO:0005886">
    <property type="term" value="C:plasma membrane"/>
    <property type="evidence" value="ECO:0007669"/>
    <property type="project" value="TreeGrafter"/>
</dbReference>